<dbReference type="InterPro" id="IPR050951">
    <property type="entry name" value="Retrovirus_Pol_polyprotein"/>
</dbReference>
<dbReference type="PROSITE" id="PS50994">
    <property type="entry name" value="INTEGRASE"/>
    <property type="match status" value="1"/>
</dbReference>
<comment type="caution">
    <text evidence="2">The sequence shown here is derived from an EMBL/GenBank/DDBJ whole genome shotgun (WGS) entry which is preliminary data.</text>
</comment>
<dbReference type="PANTHER" id="PTHR37984">
    <property type="entry name" value="PROTEIN CBG26694"/>
    <property type="match status" value="1"/>
</dbReference>
<sequence length="67" mass="7618">LKYLIVAVDYCTKWIEVEALASITAANVIKFFKRNALTMFGIPQSVLTDNGTQLTDKKMQNLLLFHK</sequence>
<evidence type="ECO:0000313" key="3">
    <source>
        <dbReference type="Proteomes" id="UP000265520"/>
    </source>
</evidence>
<evidence type="ECO:0000313" key="2">
    <source>
        <dbReference type="EMBL" id="MCI72597.1"/>
    </source>
</evidence>
<dbReference type="EMBL" id="LXQA010821321">
    <property type="protein sequence ID" value="MCI72597.1"/>
    <property type="molecule type" value="Genomic_DNA"/>
</dbReference>
<dbReference type="InterPro" id="IPR036397">
    <property type="entry name" value="RNaseH_sf"/>
</dbReference>
<proteinExistence type="predicted"/>
<dbReference type="GO" id="GO:0015074">
    <property type="term" value="P:DNA integration"/>
    <property type="evidence" value="ECO:0007669"/>
    <property type="project" value="InterPro"/>
</dbReference>
<dbReference type="AlphaFoldDB" id="A0A392UIN6"/>
<accession>A0A392UIN6</accession>
<dbReference type="GO" id="GO:0003676">
    <property type="term" value="F:nucleic acid binding"/>
    <property type="evidence" value="ECO:0007669"/>
    <property type="project" value="InterPro"/>
</dbReference>
<dbReference type="Gene3D" id="3.30.420.10">
    <property type="entry name" value="Ribonuclease H-like superfamily/Ribonuclease H"/>
    <property type="match status" value="1"/>
</dbReference>
<dbReference type="Pfam" id="PF00665">
    <property type="entry name" value="rve"/>
    <property type="match status" value="1"/>
</dbReference>
<reference evidence="2 3" key="1">
    <citation type="journal article" date="2018" name="Front. Plant Sci.">
        <title>Red Clover (Trifolium pratense) and Zigzag Clover (T. medium) - A Picture of Genomic Similarities and Differences.</title>
        <authorList>
            <person name="Dluhosova J."/>
            <person name="Istvanek J."/>
            <person name="Nedelnik J."/>
            <person name="Repkova J."/>
        </authorList>
    </citation>
    <scope>NUCLEOTIDE SEQUENCE [LARGE SCALE GENOMIC DNA]</scope>
    <source>
        <strain evidence="3">cv. 10/8</strain>
        <tissue evidence="2">Leaf</tissue>
    </source>
</reference>
<feature type="domain" description="Integrase catalytic" evidence="1">
    <location>
        <begin position="1"/>
        <end position="67"/>
    </location>
</feature>
<dbReference type="Proteomes" id="UP000265520">
    <property type="component" value="Unassembled WGS sequence"/>
</dbReference>
<feature type="non-terminal residue" evidence="2">
    <location>
        <position position="1"/>
    </location>
</feature>
<name>A0A392UIN6_9FABA</name>
<dbReference type="InterPro" id="IPR001584">
    <property type="entry name" value="Integrase_cat-core"/>
</dbReference>
<keyword evidence="3" id="KW-1185">Reference proteome</keyword>
<dbReference type="PANTHER" id="PTHR37984:SF5">
    <property type="entry name" value="PROTEIN NYNRIN-LIKE"/>
    <property type="match status" value="1"/>
</dbReference>
<evidence type="ECO:0000259" key="1">
    <source>
        <dbReference type="PROSITE" id="PS50994"/>
    </source>
</evidence>
<dbReference type="SUPFAM" id="SSF53098">
    <property type="entry name" value="Ribonuclease H-like"/>
    <property type="match status" value="1"/>
</dbReference>
<organism evidence="2 3">
    <name type="scientific">Trifolium medium</name>
    <dbReference type="NCBI Taxonomy" id="97028"/>
    <lineage>
        <taxon>Eukaryota</taxon>
        <taxon>Viridiplantae</taxon>
        <taxon>Streptophyta</taxon>
        <taxon>Embryophyta</taxon>
        <taxon>Tracheophyta</taxon>
        <taxon>Spermatophyta</taxon>
        <taxon>Magnoliopsida</taxon>
        <taxon>eudicotyledons</taxon>
        <taxon>Gunneridae</taxon>
        <taxon>Pentapetalae</taxon>
        <taxon>rosids</taxon>
        <taxon>fabids</taxon>
        <taxon>Fabales</taxon>
        <taxon>Fabaceae</taxon>
        <taxon>Papilionoideae</taxon>
        <taxon>50 kb inversion clade</taxon>
        <taxon>NPAAA clade</taxon>
        <taxon>Hologalegina</taxon>
        <taxon>IRL clade</taxon>
        <taxon>Trifolieae</taxon>
        <taxon>Trifolium</taxon>
    </lineage>
</organism>
<protein>
    <submittedName>
        <fullName evidence="2">Gypsy retrotransposon integrase-like protein</fullName>
    </submittedName>
</protein>
<dbReference type="InterPro" id="IPR012337">
    <property type="entry name" value="RNaseH-like_sf"/>
</dbReference>